<comment type="subcellular location">
    <subcellularLocation>
        <location evidence="1">Membrane</location>
        <topology evidence="1">Multi-pass membrane protein</topology>
    </subcellularLocation>
</comment>
<feature type="region of interest" description="Disordered" evidence="7">
    <location>
        <begin position="75"/>
        <end position="141"/>
    </location>
</feature>
<keyword evidence="10" id="KW-1185">Reference proteome</keyword>
<evidence type="ECO:0000313" key="10">
    <source>
        <dbReference type="Proteomes" id="UP001642482"/>
    </source>
</evidence>
<keyword evidence="6" id="KW-0175">Coiled coil</keyword>
<evidence type="ECO:0000256" key="5">
    <source>
        <dbReference type="ARBA" id="ARBA00023136"/>
    </source>
</evidence>
<dbReference type="EMBL" id="CAWUHD010000050">
    <property type="protein sequence ID" value="CAK7223555.1"/>
    <property type="molecule type" value="Genomic_DNA"/>
</dbReference>
<organism evidence="9 10">
    <name type="scientific">Sporothrix eucalyptigena</name>
    <dbReference type="NCBI Taxonomy" id="1812306"/>
    <lineage>
        <taxon>Eukaryota</taxon>
        <taxon>Fungi</taxon>
        <taxon>Dikarya</taxon>
        <taxon>Ascomycota</taxon>
        <taxon>Pezizomycotina</taxon>
        <taxon>Sordariomycetes</taxon>
        <taxon>Sordariomycetidae</taxon>
        <taxon>Ophiostomatales</taxon>
        <taxon>Ophiostomataceae</taxon>
        <taxon>Sporothrix</taxon>
    </lineage>
</organism>
<evidence type="ECO:0000256" key="4">
    <source>
        <dbReference type="ARBA" id="ARBA00022989"/>
    </source>
</evidence>
<dbReference type="Proteomes" id="UP001642482">
    <property type="component" value="Unassembled WGS sequence"/>
</dbReference>
<feature type="transmembrane region" description="Helical" evidence="8">
    <location>
        <begin position="617"/>
        <end position="638"/>
    </location>
</feature>
<dbReference type="InterPro" id="IPR044089">
    <property type="entry name" value="Alr1-like"/>
</dbReference>
<evidence type="ECO:0000256" key="7">
    <source>
        <dbReference type="SAM" id="MobiDB-lite"/>
    </source>
</evidence>
<dbReference type="InterPro" id="IPR045863">
    <property type="entry name" value="CorA_TM1_TM2"/>
</dbReference>
<comment type="caution">
    <text evidence="9">The sequence shown here is derived from an EMBL/GenBank/DDBJ whole genome shotgun (WGS) entry which is preliminary data.</text>
</comment>
<feature type="compositionally biased region" description="Basic and acidic residues" evidence="7">
    <location>
        <begin position="253"/>
        <end position="282"/>
    </location>
</feature>
<dbReference type="InterPro" id="IPR002523">
    <property type="entry name" value="MgTranspt_CorA/ZnTranspt_ZntB"/>
</dbReference>
<gene>
    <name evidence="9" type="ORF">SEUCBS140593_005276</name>
</gene>
<proteinExistence type="inferred from homology"/>
<dbReference type="Gene3D" id="3.30.460.20">
    <property type="entry name" value="CorA soluble domain-like"/>
    <property type="match status" value="1"/>
</dbReference>
<evidence type="ECO:0000313" key="9">
    <source>
        <dbReference type="EMBL" id="CAK7223555.1"/>
    </source>
</evidence>
<evidence type="ECO:0000256" key="3">
    <source>
        <dbReference type="ARBA" id="ARBA00022692"/>
    </source>
</evidence>
<dbReference type="PANTHER" id="PTHR21535">
    <property type="entry name" value="MAGNESIUM AND COBALT TRANSPORT PROTEIN/MITOCHONDRIAL IMPORT INNER MEMBRANE TRANSLOCASE SUBUNIT TIM8"/>
    <property type="match status" value="1"/>
</dbReference>
<keyword evidence="4 8" id="KW-1133">Transmembrane helix</keyword>
<dbReference type="SUPFAM" id="SSF144083">
    <property type="entry name" value="Magnesium transport protein CorA, transmembrane region"/>
    <property type="match status" value="1"/>
</dbReference>
<sequence>MSDHEETVSDTGYDTPVPELDDHRNRMQTVHRNSRPRRGTFDSLYGSQMEQAGIRVRDFEEAVVDDDIAEDAQEGFASRRLTAGTTERRSVSPPNSVKAFAEARRRERGLSFSENKPEKDGEHDNSNAHGNINRAASIVSRRSLRSRPHTVLIDDDASVSSNNSDAEEDVCFPVAENRDDNLHIDFDYLETFMRIEREEREIEEEERRARENGDKDRVFHDLRGQASSNETTVQSPMITADGDFVGAPSDFSNPKDEKLAVGADDQKEKKDAEDAKDNKDAIAKPVHPSEPNRFSFFSSAWESTIHAAVFSDLVLPDEDVRGLFSFPKGETDGVWWLNVNSPTEEETRAICRSFGVHPLTVEDIIQQETREKIELFPSYYFACFRSFNIVVEEDGEIEYEPFHTYVIVFREGTLSFSFAPNTHASKVRTRISLLKDYVALSSDWICYALIDDIVDSFAPVIHDTEMQTERLEDDVFVARTDDMHSFLRKIGNTRRNVMGLMRLLGGKADVLRGFTKRCNENYKVTPRMDIGLYLGDIQDHVVTMMNNLGHCEKMLSRTHSTYLAQLSIDSISQGTNTNRVLSKITFIASIIVPLNVVTGLFGMNVKVPFFVDEVNSLAPFFVIVGILLLFCFVSLVFARRMRYI</sequence>
<feature type="compositionally biased region" description="Polar residues" evidence="7">
    <location>
        <begin position="225"/>
        <end position="237"/>
    </location>
</feature>
<dbReference type="CDD" id="cd12829">
    <property type="entry name" value="Alr1p-like"/>
    <property type="match status" value="1"/>
</dbReference>
<dbReference type="SUPFAM" id="SSF143865">
    <property type="entry name" value="CorA soluble domain-like"/>
    <property type="match status" value="1"/>
</dbReference>
<dbReference type="PANTHER" id="PTHR21535:SF55">
    <property type="entry name" value="MAGNESIUM TRANSPORTER ALR1-RELATED"/>
    <property type="match status" value="1"/>
</dbReference>
<feature type="coiled-coil region" evidence="6">
    <location>
        <begin position="188"/>
        <end position="215"/>
    </location>
</feature>
<protein>
    <submittedName>
        <fullName evidence="9">Uncharacterized protein</fullName>
    </submittedName>
</protein>
<feature type="transmembrane region" description="Helical" evidence="8">
    <location>
        <begin position="584"/>
        <end position="605"/>
    </location>
</feature>
<evidence type="ECO:0000256" key="8">
    <source>
        <dbReference type="SAM" id="Phobius"/>
    </source>
</evidence>
<dbReference type="Gene3D" id="1.20.58.340">
    <property type="entry name" value="Magnesium transport protein CorA, transmembrane region"/>
    <property type="match status" value="2"/>
</dbReference>
<evidence type="ECO:0000256" key="1">
    <source>
        <dbReference type="ARBA" id="ARBA00004141"/>
    </source>
</evidence>
<name>A0ABP0BV69_9PEZI</name>
<reference evidence="9 10" key="1">
    <citation type="submission" date="2024-01" db="EMBL/GenBank/DDBJ databases">
        <authorList>
            <person name="Allen C."/>
            <person name="Tagirdzhanova G."/>
        </authorList>
    </citation>
    <scope>NUCLEOTIDE SEQUENCE [LARGE SCALE GENOMIC DNA]</scope>
</reference>
<feature type="compositionally biased region" description="Basic and acidic residues" evidence="7">
    <location>
        <begin position="101"/>
        <end position="126"/>
    </location>
</feature>
<evidence type="ECO:0000256" key="2">
    <source>
        <dbReference type="ARBA" id="ARBA00009765"/>
    </source>
</evidence>
<keyword evidence="5 8" id="KW-0472">Membrane</keyword>
<dbReference type="InterPro" id="IPR045861">
    <property type="entry name" value="CorA_cytoplasmic_dom"/>
</dbReference>
<feature type="region of interest" description="Disordered" evidence="7">
    <location>
        <begin position="1"/>
        <end position="46"/>
    </location>
</feature>
<dbReference type="Pfam" id="PF01544">
    <property type="entry name" value="CorA"/>
    <property type="match status" value="1"/>
</dbReference>
<evidence type="ECO:0000256" key="6">
    <source>
        <dbReference type="SAM" id="Coils"/>
    </source>
</evidence>
<accession>A0ABP0BV69</accession>
<comment type="similarity">
    <text evidence="2">Belongs to the CorA metal ion transporter (MIT) (TC 1.A.35) family.</text>
</comment>
<keyword evidence="3 8" id="KW-0812">Transmembrane</keyword>
<feature type="region of interest" description="Disordered" evidence="7">
    <location>
        <begin position="224"/>
        <end position="287"/>
    </location>
</feature>